<comment type="subcellular location">
    <subcellularLocation>
        <location evidence="1">Cell membrane</location>
        <topology evidence="1">Multi-pass membrane protein</topology>
    </subcellularLocation>
</comment>
<protein>
    <submittedName>
        <fullName evidence="9">Uncharacterized protein</fullName>
    </submittedName>
</protein>
<keyword evidence="5 8" id="KW-1133">Transmembrane helix</keyword>
<organism evidence="9">
    <name type="scientific">Cyprideis torosa</name>
    <dbReference type="NCBI Taxonomy" id="163714"/>
    <lineage>
        <taxon>Eukaryota</taxon>
        <taxon>Metazoa</taxon>
        <taxon>Ecdysozoa</taxon>
        <taxon>Arthropoda</taxon>
        <taxon>Crustacea</taxon>
        <taxon>Oligostraca</taxon>
        <taxon>Ostracoda</taxon>
        <taxon>Podocopa</taxon>
        <taxon>Podocopida</taxon>
        <taxon>Cytherocopina</taxon>
        <taxon>Cytheroidea</taxon>
        <taxon>Cytherideidae</taxon>
        <taxon>Cyprideis</taxon>
    </lineage>
</organism>
<dbReference type="PANTHER" id="PTHR14319:SF3">
    <property type="entry name" value="TRANSMEMBRANE PROTEIN-LIKE PROTEIN"/>
    <property type="match status" value="1"/>
</dbReference>
<keyword evidence="3" id="KW-1003">Cell membrane</keyword>
<gene>
    <name evidence="9" type="ORF">CTOB1V02_LOCUS1513</name>
</gene>
<keyword evidence="4 8" id="KW-0812">Transmembrane</keyword>
<dbReference type="InterPro" id="IPR021910">
    <property type="entry name" value="NGX6/PGAP6/MYMK"/>
</dbReference>
<dbReference type="PANTHER" id="PTHR14319">
    <property type="entry name" value="FIVE-SPAN TRANSMEMBRANE PROTEIN M83"/>
    <property type="match status" value="1"/>
</dbReference>
<evidence type="ECO:0000256" key="2">
    <source>
        <dbReference type="ARBA" id="ARBA00005542"/>
    </source>
</evidence>
<evidence type="ECO:0000256" key="6">
    <source>
        <dbReference type="ARBA" id="ARBA00023136"/>
    </source>
</evidence>
<feature type="region of interest" description="Disordered" evidence="7">
    <location>
        <begin position="630"/>
        <end position="706"/>
    </location>
</feature>
<keyword evidence="6 8" id="KW-0472">Membrane</keyword>
<feature type="transmembrane region" description="Helical" evidence="8">
    <location>
        <begin position="120"/>
        <end position="139"/>
    </location>
</feature>
<evidence type="ECO:0000256" key="8">
    <source>
        <dbReference type="SAM" id="Phobius"/>
    </source>
</evidence>
<reference evidence="9" key="1">
    <citation type="submission" date="2020-11" db="EMBL/GenBank/DDBJ databases">
        <authorList>
            <person name="Tran Van P."/>
        </authorList>
    </citation>
    <scope>NUCLEOTIDE SEQUENCE</scope>
</reference>
<feature type="transmembrane region" description="Helical" evidence="8">
    <location>
        <begin position="94"/>
        <end position="113"/>
    </location>
</feature>
<sequence>MRNRTCPVAYSRGVYGPFTNPPGQWGHPSAELGKNATVNGKVANLGHLYHACDTEAADMLFCVSSYHSLQFADFMCGIFAFWMTLLMIASLPLIIHMPLVVLGAVGIGFAVRIDVTGHPSFIVPTSTAGLIVVVSWVIIYQEFFSPREIVGYESYSDVFVIRLTVPEDATEAIWELNSYEDGNCDPSNVTVVFNPGGYVVINPDGAKFPSNFRFIPPREGRHHTLSFGANNATATLQVLHPEPGSWYLVAFKEKSAKIVQDGLGLSCDTYIYGRGVYKVERNIIHLIPQVHEYQDIKVFQELQGKQFYKFYVPANTWRVSINITFCKIKQGTVSGASTACPIVLAASPKEFPDTQRNNTMWKDCGDSDFCELEFPPVEEAWHYASVEVNMDDFLNAVSRKSALDSDEQLTVEFGIKVLLDECQEEELSPQYLMMTEMNLKSLCEVVLPDGVELKKDKVILPFPRQHSDVTNDTGLSLSTRGTNCWKSSTLHFRSHNSISSEPQLVTFDLQDLSDVGGGLFLGLWLEENFLDDFDAGISVRVSSCLSFETRGEILSHENVSSCSRGAYWQTNTTVPPPVSKEEATKRRSRYPELYLVVPFPHPGQWWLTIQAECFQAKVWARESLLGRTSCPPSIPPAPSLDGAPPGYWVRGRRDREPRSAWVTKGSAPLAGRTECSPAGLEPPLPLPRPPLPRPPPEPRCSGSSPYKWISGEEDVTSLEIATPPPPSFCAPLSLIQSI</sequence>
<proteinExistence type="inferred from homology"/>
<evidence type="ECO:0000256" key="5">
    <source>
        <dbReference type="ARBA" id="ARBA00022989"/>
    </source>
</evidence>
<name>A0A7R8W4E9_9CRUS</name>
<evidence type="ECO:0000313" key="9">
    <source>
        <dbReference type="EMBL" id="CAD7223530.1"/>
    </source>
</evidence>
<evidence type="ECO:0000256" key="4">
    <source>
        <dbReference type="ARBA" id="ARBA00022692"/>
    </source>
</evidence>
<accession>A0A7R8W4E9</accession>
<dbReference type="EMBL" id="OB660216">
    <property type="protein sequence ID" value="CAD7223530.1"/>
    <property type="molecule type" value="Genomic_DNA"/>
</dbReference>
<evidence type="ECO:0000256" key="3">
    <source>
        <dbReference type="ARBA" id="ARBA00022475"/>
    </source>
</evidence>
<evidence type="ECO:0000256" key="1">
    <source>
        <dbReference type="ARBA" id="ARBA00004651"/>
    </source>
</evidence>
<evidence type="ECO:0000256" key="7">
    <source>
        <dbReference type="SAM" id="MobiDB-lite"/>
    </source>
</evidence>
<feature type="compositionally biased region" description="Pro residues" evidence="7">
    <location>
        <begin position="680"/>
        <end position="698"/>
    </location>
</feature>
<dbReference type="GO" id="GO:0005886">
    <property type="term" value="C:plasma membrane"/>
    <property type="evidence" value="ECO:0007669"/>
    <property type="project" value="UniProtKB-SubCell"/>
</dbReference>
<comment type="similarity">
    <text evidence="2">Belongs to the TMEM8 family.</text>
</comment>
<feature type="transmembrane region" description="Helical" evidence="8">
    <location>
        <begin position="69"/>
        <end position="88"/>
    </location>
</feature>
<dbReference type="Pfam" id="PF12036">
    <property type="entry name" value="DUF3522"/>
    <property type="match status" value="1"/>
</dbReference>
<dbReference type="AlphaFoldDB" id="A0A7R8W4E9"/>
<dbReference type="OrthoDB" id="69646at2759"/>